<dbReference type="AlphaFoldDB" id="A0A8S1GVG7"/>
<evidence type="ECO:0000313" key="3">
    <source>
        <dbReference type="Proteomes" id="UP000835052"/>
    </source>
</evidence>
<proteinExistence type="predicted"/>
<dbReference type="Proteomes" id="UP000835052">
    <property type="component" value="Unassembled WGS sequence"/>
</dbReference>
<dbReference type="Pfam" id="PF17204">
    <property type="entry name" value="Sid-5"/>
    <property type="match status" value="1"/>
</dbReference>
<protein>
    <submittedName>
        <fullName evidence="2">Uncharacterized protein</fullName>
    </submittedName>
</protein>
<accession>A0A8S1GVG7</accession>
<feature type="transmembrane region" description="Helical" evidence="1">
    <location>
        <begin position="19"/>
        <end position="38"/>
    </location>
</feature>
<dbReference type="GO" id="GO:0050658">
    <property type="term" value="P:RNA transport"/>
    <property type="evidence" value="ECO:0007669"/>
    <property type="project" value="InterPro"/>
</dbReference>
<keyword evidence="3" id="KW-1185">Reference proteome</keyword>
<evidence type="ECO:0000256" key="1">
    <source>
        <dbReference type="SAM" id="Phobius"/>
    </source>
</evidence>
<dbReference type="OrthoDB" id="10526102at2759"/>
<dbReference type="EMBL" id="CAJGYM010000006">
    <property type="protein sequence ID" value="CAD6187567.1"/>
    <property type="molecule type" value="Genomic_DNA"/>
</dbReference>
<dbReference type="InterPro" id="IPR033759">
    <property type="entry name" value="Sid-5"/>
</dbReference>
<name>A0A8S1GVG7_9PELO</name>
<dbReference type="GO" id="GO:0035194">
    <property type="term" value="P:regulatory ncRNA-mediated post-transcriptional gene silencing"/>
    <property type="evidence" value="ECO:0007669"/>
    <property type="project" value="InterPro"/>
</dbReference>
<gene>
    <name evidence="2" type="ORF">CAUJ_LOCUS3486</name>
</gene>
<keyword evidence="1" id="KW-0472">Membrane</keyword>
<dbReference type="GO" id="GO:0005770">
    <property type="term" value="C:late endosome"/>
    <property type="evidence" value="ECO:0007669"/>
    <property type="project" value="InterPro"/>
</dbReference>
<evidence type="ECO:0000313" key="2">
    <source>
        <dbReference type="EMBL" id="CAD6187567.1"/>
    </source>
</evidence>
<reference evidence="2" key="1">
    <citation type="submission" date="2020-10" db="EMBL/GenBank/DDBJ databases">
        <authorList>
            <person name="Kikuchi T."/>
        </authorList>
    </citation>
    <scope>NUCLEOTIDE SEQUENCE</scope>
    <source>
        <strain evidence="2">NKZ352</strain>
    </source>
</reference>
<sequence length="66" mass="7865">MESKHCNQHLRYAKIERDIFLGLFILFFVTNLVTIIFFKRASLRRLYDRVAHRYTGGDQSDPLMDS</sequence>
<keyword evidence="1" id="KW-0812">Transmembrane</keyword>
<keyword evidence="1" id="KW-1133">Transmembrane helix</keyword>
<organism evidence="2 3">
    <name type="scientific">Caenorhabditis auriculariae</name>
    <dbReference type="NCBI Taxonomy" id="2777116"/>
    <lineage>
        <taxon>Eukaryota</taxon>
        <taxon>Metazoa</taxon>
        <taxon>Ecdysozoa</taxon>
        <taxon>Nematoda</taxon>
        <taxon>Chromadorea</taxon>
        <taxon>Rhabditida</taxon>
        <taxon>Rhabditina</taxon>
        <taxon>Rhabditomorpha</taxon>
        <taxon>Rhabditoidea</taxon>
        <taxon>Rhabditidae</taxon>
        <taxon>Peloderinae</taxon>
        <taxon>Caenorhabditis</taxon>
    </lineage>
</organism>
<comment type="caution">
    <text evidence="2">The sequence shown here is derived from an EMBL/GenBank/DDBJ whole genome shotgun (WGS) entry which is preliminary data.</text>
</comment>